<dbReference type="AlphaFoldDB" id="A0A196SLN1"/>
<dbReference type="Proteomes" id="UP000078348">
    <property type="component" value="Unassembled WGS sequence"/>
</dbReference>
<comment type="caution">
    <text evidence="2">The sequence shown here is derived from an EMBL/GenBank/DDBJ whole genome shotgun (WGS) entry which is preliminary data.</text>
</comment>
<protein>
    <recommendedName>
        <fullName evidence="1">AD domain-containing protein</fullName>
    </recommendedName>
</protein>
<name>A0A196SLN1_BLAHN</name>
<dbReference type="InterPro" id="IPR019181">
    <property type="entry name" value="LSM12_ABD"/>
</dbReference>
<feature type="domain" description="AD" evidence="1">
    <location>
        <begin position="98"/>
        <end position="183"/>
    </location>
</feature>
<sequence length="183" mass="20819">MTQFVRSDFAASIPSVSVFLIQEMSISVSHIGDKIRVETTFKETLSGEVYCIDNNAGILVLRKKLEGADDYDVTMIKTDYITNIEVEQKGRLEDFVLPSISPSTIMRKEKSVENEMRNRKLPSFDPYGNYVFAHLSKFTVCQWEGNKIIVNNNVTIDFPYSADKVSGDEKGVKEVREWLVSMD</sequence>
<accession>A0A196SLN1</accession>
<dbReference type="PROSITE" id="PS52001">
    <property type="entry name" value="AD"/>
    <property type="match status" value="1"/>
</dbReference>
<evidence type="ECO:0000313" key="3">
    <source>
        <dbReference type="Proteomes" id="UP000078348"/>
    </source>
</evidence>
<reference evidence="2 3" key="1">
    <citation type="submission" date="2016-05" db="EMBL/GenBank/DDBJ databases">
        <title>Nuclear genome of Blastocystis sp. subtype 1 NandII.</title>
        <authorList>
            <person name="Gentekaki E."/>
            <person name="Curtis B."/>
            <person name="Stairs C."/>
            <person name="Eme L."/>
            <person name="Herman E."/>
            <person name="Klimes V."/>
            <person name="Arias M.C."/>
            <person name="Elias M."/>
            <person name="Hilliou F."/>
            <person name="Klute M."/>
            <person name="Malik S.-B."/>
            <person name="Pightling A."/>
            <person name="Rachubinski R."/>
            <person name="Salas D."/>
            <person name="Schlacht A."/>
            <person name="Suga H."/>
            <person name="Archibald J."/>
            <person name="Ball S.G."/>
            <person name="Clark G."/>
            <person name="Dacks J."/>
            <person name="Van Der Giezen M."/>
            <person name="Tsaousis A."/>
            <person name="Roger A."/>
        </authorList>
    </citation>
    <scope>NUCLEOTIDE SEQUENCE [LARGE SCALE GENOMIC DNA]</scope>
    <source>
        <strain evidence="3">ATCC 50177 / NandII</strain>
    </source>
</reference>
<dbReference type="Pfam" id="PF09793">
    <property type="entry name" value="AD"/>
    <property type="match status" value="1"/>
</dbReference>
<keyword evidence="3" id="KW-1185">Reference proteome</keyword>
<dbReference type="InterPro" id="IPR048478">
    <property type="entry name" value="LSM12_LSM"/>
</dbReference>
<organism evidence="2 3">
    <name type="scientific">Blastocystis sp. subtype 1 (strain ATCC 50177 / NandII)</name>
    <dbReference type="NCBI Taxonomy" id="478820"/>
    <lineage>
        <taxon>Eukaryota</taxon>
        <taxon>Sar</taxon>
        <taxon>Stramenopiles</taxon>
        <taxon>Bigyra</taxon>
        <taxon>Opalozoa</taxon>
        <taxon>Opalinata</taxon>
        <taxon>Blastocystidae</taxon>
        <taxon>Blastocystis</taxon>
    </lineage>
</organism>
<gene>
    <name evidence="2" type="ORF">AV274_1443</name>
</gene>
<proteinExistence type="predicted"/>
<evidence type="ECO:0000259" key="1">
    <source>
        <dbReference type="PROSITE" id="PS52001"/>
    </source>
</evidence>
<evidence type="ECO:0000313" key="2">
    <source>
        <dbReference type="EMBL" id="OAO16819.1"/>
    </source>
</evidence>
<dbReference type="InterPro" id="IPR047574">
    <property type="entry name" value="AD"/>
</dbReference>
<dbReference type="Pfam" id="PF21166">
    <property type="entry name" value="LSM12_LSM"/>
    <property type="match status" value="1"/>
</dbReference>
<dbReference type="EMBL" id="LXWW01000058">
    <property type="protein sequence ID" value="OAO16819.1"/>
    <property type="molecule type" value="Genomic_DNA"/>
</dbReference>
<dbReference type="OrthoDB" id="1057137at2759"/>
<dbReference type="InterPro" id="IPR039683">
    <property type="entry name" value="Lsm12-like"/>
</dbReference>
<dbReference type="PANTHER" id="PTHR13542">
    <property type="entry name" value="LSM12 HOMOLOG"/>
    <property type="match status" value="1"/>
</dbReference>